<dbReference type="KEGG" id="ddu:GF1_22790"/>
<sequence>MALDRKKLAVIHIVKRELGLSDDEYRDILERETGVRSAKDLDEKGFRRLMRYFARSGYYRLNRHGLTFRQKLFIRHLVAELGWDERHFSNFLNKYYRKFRIDALTKKEASKVIESLKNILKHSREDRATEESHEQD</sequence>
<accession>A0A915U227</accession>
<evidence type="ECO:0000313" key="2">
    <source>
        <dbReference type="Proteomes" id="UP001063350"/>
    </source>
</evidence>
<organism evidence="1 2">
    <name type="scientific">Desulfolithobacter dissulfuricans</name>
    <dbReference type="NCBI Taxonomy" id="2795293"/>
    <lineage>
        <taxon>Bacteria</taxon>
        <taxon>Pseudomonadati</taxon>
        <taxon>Thermodesulfobacteriota</taxon>
        <taxon>Desulfobulbia</taxon>
        <taxon>Desulfobulbales</taxon>
        <taxon>Desulfobulbaceae</taxon>
        <taxon>Desulfolithobacter</taxon>
    </lineage>
</organism>
<name>A0A915U227_9BACT</name>
<evidence type="ECO:0000313" key="1">
    <source>
        <dbReference type="EMBL" id="BCO09903.1"/>
    </source>
</evidence>
<dbReference type="Pfam" id="PF06252">
    <property type="entry name" value="GemA"/>
    <property type="match status" value="1"/>
</dbReference>
<dbReference type="EMBL" id="AP024233">
    <property type="protein sequence ID" value="BCO09903.1"/>
    <property type="molecule type" value="Genomic_DNA"/>
</dbReference>
<dbReference type="Proteomes" id="UP001063350">
    <property type="component" value="Chromosome"/>
</dbReference>
<dbReference type="AlphaFoldDB" id="A0A915U227"/>
<proteinExistence type="predicted"/>
<keyword evidence="2" id="KW-1185">Reference proteome</keyword>
<dbReference type="RefSeq" id="WP_267926640.1">
    <property type="nucleotide sequence ID" value="NZ_AP024233.1"/>
</dbReference>
<gene>
    <name evidence="1" type="ORF">GF1_22790</name>
</gene>
<protein>
    <submittedName>
        <fullName evidence="1">Uncharacterized protein</fullName>
    </submittedName>
</protein>
<reference evidence="1" key="1">
    <citation type="submission" date="2020-12" db="EMBL/GenBank/DDBJ databases">
        <title>Desulfobium dissulfuricans gen. nov., sp. nov., a novel mesophilic, sulfate-reducing bacterium isolated from a deep-sea hydrothermal vent.</title>
        <authorList>
            <person name="Hashimoto Y."/>
            <person name="Tame A."/>
            <person name="Sawayama S."/>
            <person name="Miyazaki J."/>
            <person name="Takai K."/>
            <person name="Nakagawa S."/>
        </authorList>
    </citation>
    <scope>NUCLEOTIDE SEQUENCE</scope>
    <source>
        <strain evidence="1">GF1</strain>
    </source>
</reference>
<dbReference type="InterPro" id="IPR009363">
    <property type="entry name" value="Phage_Mu_Gp16"/>
</dbReference>